<dbReference type="Proteomes" id="UP000805418">
    <property type="component" value="Chromosome 27"/>
</dbReference>
<dbReference type="FunCoup" id="A0A8I3NZW0">
    <property type="interactions" value="2121"/>
</dbReference>
<evidence type="ECO:0000256" key="1">
    <source>
        <dbReference type="ARBA" id="ARBA00004567"/>
    </source>
</evidence>
<feature type="compositionally biased region" description="Low complexity" evidence="19">
    <location>
        <begin position="834"/>
        <end position="846"/>
    </location>
</feature>
<comment type="subunit">
    <text evidence="16">Interacts with NDC1, the interaction is required for nuclear pore localization. Interacts with the inactive form aurora kinase AURKA. Interacts with PGRMC2.</text>
</comment>
<evidence type="ECO:0000256" key="16">
    <source>
        <dbReference type="ARBA" id="ARBA00065054"/>
    </source>
</evidence>
<reference evidence="21" key="2">
    <citation type="submission" date="2025-08" db="UniProtKB">
        <authorList>
            <consortium name="Ensembl"/>
        </authorList>
    </citation>
    <scope>IDENTIFICATION</scope>
    <source>
        <strain evidence="21">Boxer</strain>
    </source>
</reference>
<evidence type="ECO:0000256" key="11">
    <source>
        <dbReference type="ARBA" id="ARBA00023010"/>
    </source>
</evidence>
<keyword evidence="14" id="KW-0539">Nucleus</keyword>
<evidence type="ECO:0000256" key="15">
    <source>
        <dbReference type="ARBA" id="ARBA00053972"/>
    </source>
</evidence>
<comment type="function">
    <text evidence="15">Plays a role in the normal development of the peripheral and central nervous system. Required for the correct localization of aurora kinase AURKA and the microtubule minus end-binding protein NUMA1 as well as a subset of AURKA targets which ensures proper spindle formation and timely chromosome alignment.</text>
</comment>
<dbReference type="SMART" id="SM00320">
    <property type="entry name" value="WD40"/>
    <property type="match status" value="4"/>
</dbReference>
<feature type="region of interest" description="Disordered" evidence="19">
    <location>
        <begin position="798"/>
        <end position="846"/>
    </location>
</feature>
<evidence type="ECO:0000256" key="7">
    <source>
        <dbReference type="ARBA" id="ARBA00022737"/>
    </source>
</evidence>
<keyword evidence="11" id="KW-0811">Translocation</keyword>
<reference evidence="21" key="3">
    <citation type="submission" date="2025-09" db="UniProtKB">
        <authorList>
            <consortium name="Ensembl"/>
        </authorList>
    </citation>
    <scope>IDENTIFICATION</scope>
    <source>
        <strain evidence="21">Boxer</strain>
    </source>
</reference>
<organism evidence="21 22">
    <name type="scientific">Canis lupus familiaris</name>
    <name type="common">Dog</name>
    <name type="synonym">Canis familiaris</name>
    <dbReference type="NCBI Taxonomy" id="9615"/>
    <lineage>
        <taxon>Eukaryota</taxon>
        <taxon>Metazoa</taxon>
        <taxon>Chordata</taxon>
        <taxon>Craniata</taxon>
        <taxon>Vertebrata</taxon>
        <taxon>Euteleostomi</taxon>
        <taxon>Mammalia</taxon>
        <taxon>Eutheria</taxon>
        <taxon>Laurasiatheria</taxon>
        <taxon>Carnivora</taxon>
        <taxon>Caniformia</taxon>
        <taxon>Canidae</taxon>
        <taxon>Canis</taxon>
    </lineage>
</organism>
<dbReference type="Reactome" id="R-CFA-3301854">
    <property type="pathway name" value="Nuclear Pore Complex (NPC) Disassembly"/>
</dbReference>
<dbReference type="Pfam" id="PF25460">
    <property type="entry name" value="Beta-prop_Aladin"/>
    <property type="match status" value="1"/>
</dbReference>
<protein>
    <recommendedName>
        <fullName evidence="17">Aladin</fullName>
    </recommendedName>
    <alternativeName>
        <fullName evidence="18">Adracalin</fullName>
    </alternativeName>
</protein>
<keyword evidence="7" id="KW-0677">Repeat</keyword>
<dbReference type="GeneTree" id="ENSGT00390000009446"/>
<evidence type="ECO:0000256" key="10">
    <source>
        <dbReference type="ARBA" id="ARBA00022990"/>
    </source>
</evidence>
<dbReference type="Reactome" id="R-CFA-159236">
    <property type="pathway name" value="Transport of Mature mRNA derived from an Intron-Containing Transcript"/>
</dbReference>
<dbReference type="GO" id="GO:0006913">
    <property type="term" value="P:nucleocytoplasmic transport"/>
    <property type="evidence" value="ECO:0000318"/>
    <property type="project" value="GO_Central"/>
</dbReference>
<dbReference type="GO" id="GO:0051028">
    <property type="term" value="P:mRNA transport"/>
    <property type="evidence" value="ECO:0007669"/>
    <property type="project" value="UniProtKB-KW"/>
</dbReference>
<dbReference type="GO" id="GO:0000922">
    <property type="term" value="C:spindle pole"/>
    <property type="evidence" value="ECO:0007669"/>
    <property type="project" value="UniProtKB-SubCell"/>
</dbReference>
<dbReference type="Reactome" id="R-CFA-5578749">
    <property type="pathway name" value="Transcriptional regulation by small RNAs"/>
</dbReference>
<evidence type="ECO:0000259" key="20">
    <source>
        <dbReference type="Pfam" id="PF25460"/>
    </source>
</evidence>
<keyword evidence="6" id="KW-0853">WD repeat</keyword>
<keyword evidence="10" id="KW-0007">Acetylation</keyword>
<dbReference type="Reactome" id="R-CFA-191859">
    <property type="pathway name" value="snRNP Assembly"/>
</dbReference>
<dbReference type="InterPro" id="IPR001680">
    <property type="entry name" value="WD40_rpt"/>
</dbReference>
<keyword evidence="9" id="KW-0653">Protein transport</keyword>
<dbReference type="SUPFAM" id="SSF101908">
    <property type="entry name" value="Putative isomerase YbhE"/>
    <property type="match status" value="1"/>
</dbReference>
<feature type="compositionally biased region" description="Gly residues" evidence="19">
    <location>
        <begin position="166"/>
        <end position="178"/>
    </location>
</feature>
<keyword evidence="8" id="KW-0509">mRNA transport</keyword>
<evidence type="ECO:0000256" key="6">
    <source>
        <dbReference type="ARBA" id="ARBA00022574"/>
    </source>
</evidence>
<evidence type="ECO:0000256" key="9">
    <source>
        <dbReference type="ARBA" id="ARBA00022927"/>
    </source>
</evidence>
<dbReference type="FunFam" id="2.130.10.10:FF:000456">
    <property type="entry name" value="aladin isoform X3"/>
    <property type="match status" value="1"/>
</dbReference>
<sequence length="846" mass="89236">MASSLLEEEAHYGSSPLAMLTAACSKFGGTSPLRDSTTLGKAGAKKPYSVGSDLSAPKTMGDAYPAPFSSTNGLLSPAGSPPAPTSGYANEYPPFSHSFPGPTGTQDPGLLVPKGHSSPDCLPSVYTSLDMAHPYGSWYKAGIHAGISPGPGNAPAPWWDMHPGGNWLGGGQGQGDGLQGTLPAGPAQPPLNPQLPTYPSDFAPLNPAPYPAPHLLQPGPQHVLPQDVYKPKAVSNSGPLEGGGAAKAPRGAGAGGGGFGGGGAGRSSCDCPNCQELERLGAAAAGSGSSPAAGVLGTGRMCSLGLFPPPPPRGQVTLYEHNNELATGSSYESPPPDFRGQWINLPVLNLTKDPLKAPGRLDHGTRTAFIHHREQVWKRCINVWRDMGLFGVLNEIANSEEEVFEWVKTASSWALALCRWASSLHGSLFPHLSLRSEDLIAEFAQVTNWSSCCLRVFAWHPHTNKFAVALLDDSIRVYNANSTIVPSLKHRLQRNVAALAWKPLSASVLAVACQTCILIWTLDPTSLSTRPSSGCAQVLAHPGHAPVTSLAWAPSGGRLLSASPVDAAILVWEVATETCVPLPWFRGGGVTNLLWSPDGSKVLATTPSAVFRVWEAQMWTCERWPTLSGRCQTGCWSPDGNRLLFTVLGEPLIYSLAFPERGGEGQGRVGGAKSATIVADLSETTVQTPDGEERLGGEAHSMVWDPSGERLAVLMKGNPRVQDGKPVILLFRTRNSPVFELLPCGIIQGEPGAQAQLITFHPSFNKGALLSVCWSTGRIAHIPLYFVNAQFPRFSPVLGRTQEPPAGGGGSTHDLPLFTETSPTSAPWDPLPGPSLGLSHSPHSHF</sequence>
<dbReference type="Reactome" id="R-CFA-159231">
    <property type="pathway name" value="Transport of Mature mRNA Derived from an Intronless Transcript"/>
</dbReference>
<dbReference type="PANTHER" id="PTHR14494">
    <property type="entry name" value="ALADIN/ADRACALIN/AAAS"/>
    <property type="match status" value="1"/>
</dbReference>
<name>A0A8I3NZW0_CANLF</name>
<evidence type="ECO:0000256" key="19">
    <source>
        <dbReference type="SAM" id="MobiDB-lite"/>
    </source>
</evidence>
<keyword evidence="4" id="KW-0963">Cytoplasm</keyword>
<evidence type="ECO:0000256" key="13">
    <source>
        <dbReference type="ARBA" id="ARBA00023212"/>
    </source>
</evidence>
<dbReference type="OrthoDB" id="411991at2759"/>
<proteinExistence type="predicted"/>
<evidence type="ECO:0000256" key="17">
    <source>
        <dbReference type="ARBA" id="ARBA00073435"/>
    </source>
</evidence>
<feature type="domain" description="Aladin seven-bladed propeller" evidence="20">
    <location>
        <begin position="436"/>
        <end position="785"/>
    </location>
</feature>
<evidence type="ECO:0000256" key="8">
    <source>
        <dbReference type="ARBA" id="ARBA00022816"/>
    </source>
</evidence>
<dbReference type="Reactome" id="R-CFA-3371453">
    <property type="pathway name" value="Regulation of HSF1-mediated heat shock response"/>
</dbReference>
<feature type="region of interest" description="Disordered" evidence="19">
    <location>
        <begin position="32"/>
        <end position="52"/>
    </location>
</feature>
<evidence type="ECO:0000256" key="2">
    <source>
        <dbReference type="ARBA" id="ARBA00004647"/>
    </source>
</evidence>
<dbReference type="Reactome" id="R-CFA-170822">
    <property type="pathway name" value="Regulation of Glucokinase by Glucokinase Regulatory Protein"/>
</dbReference>
<evidence type="ECO:0000256" key="12">
    <source>
        <dbReference type="ARBA" id="ARBA00023132"/>
    </source>
</evidence>
<gene>
    <name evidence="21" type="primary">AAAS</name>
</gene>
<dbReference type="Reactome" id="R-CFA-8980692">
    <property type="pathway name" value="RHOA GTPase cycle"/>
</dbReference>
<dbReference type="PANTHER" id="PTHR14494:SF0">
    <property type="entry name" value="ALADIN"/>
    <property type="match status" value="1"/>
</dbReference>
<evidence type="ECO:0000313" key="22">
    <source>
        <dbReference type="Proteomes" id="UP000805418"/>
    </source>
</evidence>
<dbReference type="Reactome" id="R-CFA-159230">
    <property type="pathway name" value="Transport of the SLBP Dependant Mature mRNA"/>
</dbReference>
<dbReference type="Gene3D" id="2.130.10.10">
    <property type="entry name" value="YVTN repeat-like/Quinoprotein amine dehydrogenase"/>
    <property type="match status" value="1"/>
</dbReference>
<keyword evidence="13" id="KW-0206">Cytoskeleton</keyword>
<feature type="region of interest" description="Disordered" evidence="19">
    <location>
        <begin position="75"/>
        <end position="116"/>
    </location>
</feature>
<dbReference type="GO" id="GO:0005643">
    <property type="term" value="C:nuclear pore"/>
    <property type="evidence" value="ECO:0000318"/>
    <property type="project" value="GO_Central"/>
</dbReference>
<reference evidence="21" key="1">
    <citation type="submission" date="2020-03" db="EMBL/GenBank/DDBJ databases">
        <title>Long-read based genome assembly of a Labrador retriever dog.</title>
        <authorList>
            <person name="Eory L."/>
            <person name="Zhang W."/>
            <person name="Schoenebeck J."/>
        </authorList>
    </citation>
    <scope>NUCLEOTIDE SEQUENCE [LARGE SCALE GENOMIC DNA]</scope>
    <source>
        <strain evidence="21">Labrador retriever</strain>
    </source>
</reference>
<dbReference type="AlphaFoldDB" id="A0A8I3NZW0"/>
<feature type="region of interest" description="Disordered" evidence="19">
    <location>
        <begin position="164"/>
        <end position="187"/>
    </location>
</feature>
<keyword evidence="5" id="KW-0597">Phosphoprotein</keyword>
<keyword evidence="3" id="KW-0813">Transport</keyword>
<dbReference type="GO" id="GO:0015031">
    <property type="term" value="P:protein transport"/>
    <property type="evidence" value="ECO:0007669"/>
    <property type="project" value="UniProtKB-KW"/>
</dbReference>
<evidence type="ECO:0000256" key="14">
    <source>
        <dbReference type="ARBA" id="ARBA00023242"/>
    </source>
</evidence>
<dbReference type="Reactome" id="R-CFA-159227">
    <property type="pathway name" value="Transport of the SLBP independent Mature mRNA"/>
</dbReference>
<evidence type="ECO:0000313" key="21">
    <source>
        <dbReference type="Ensembl" id="ENSCAFP00845027368.1"/>
    </source>
</evidence>
<accession>A0A8I3NZW0</accession>
<comment type="subcellular location">
    <subcellularLocation>
        <location evidence="2">Cytoplasm</location>
        <location evidence="2">Cytoskeleton</location>
        <location evidence="2">Spindle pole</location>
    </subcellularLocation>
    <subcellularLocation>
        <location evidence="1">Nucleus</location>
        <location evidence="1">Nuclear pore complex</location>
    </subcellularLocation>
</comment>
<evidence type="ECO:0000256" key="4">
    <source>
        <dbReference type="ARBA" id="ARBA00022490"/>
    </source>
</evidence>
<keyword evidence="12" id="KW-0906">Nuclear pore complex</keyword>
<dbReference type="InterPro" id="IPR015943">
    <property type="entry name" value="WD40/YVTN_repeat-like_dom_sf"/>
</dbReference>
<dbReference type="InterPro" id="IPR045139">
    <property type="entry name" value="Aladin"/>
</dbReference>
<keyword evidence="22" id="KW-1185">Reference proteome</keyword>
<evidence type="ECO:0000256" key="18">
    <source>
        <dbReference type="ARBA" id="ARBA00078409"/>
    </source>
</evidence>
<evidence type="ECO:0000256" key="3">
    <source>
        <dbReference type="ARBA" id="ARBA00022448"/>
    </source>
</evidence>
<dbReference type="Ensembl" id="ENSCAFT00845034947.1">
    <property type="protein sequence ID" value="ENSCAFP00845027368.1"/>
    <property type="gene ID" value="ENSCAFG00845019773.1"/>
</dbReference>
<dbReference type="InterPro" id="IPR057403">
    <property type="entry name" value="Beta-prop_Aladin"/>
</dbReference>
<evidence type="ECO:0000256" key="5">
    <source>
        <dbReference type="ARBA" id="ARBA00022553"/>
    </source>
</evidence>